<proteinExistence type="predicted"/>
<dbReference type="PROSITE" id="PS51257">
    <property type="entry name" value="PROKAR_LIPOPROTEIN"/>
    <property type="match status" value="1"/>
</dbReference>
<organism evidence="2 3">
    <name type="scientific">Hymenobacter oligotrophus</name>
    <dbReference type="NCBI Taxonomy" id="2319843"/>
    <lineage>
        <taxon>Bacteria</taxon>
        <taxon>Pseudomonadati</taxon>
        <taxon>Bacteroidota</taxon>
        <taxon>Cytophagia</taxon>
        <taxon>Cytophagales</taxon>
        <taxon>Hymenobacteraceae</taxon>
        <taxon>Hymenobacter</taxon>
    </lineage>
</organism>
<gene>
    <name evidence="2" type="ORF">D3Y59_11085</name>
</gene>
<sequence length="222" mass="24540">MRRCIALLFVALSVTAASCVERVYQTRENAPAVLQTHQSVAVLPFRVRVERPWLAEFTFDDLGISEAEFDRRQAAEIRALAYGLQGELATRLQQPGGRVQFQNAAETNRRLSQAGVPPDSLPYRSTEELQRILGVDAVLAGETRVVQTLPGPVALLLMFTAAPPAAEAPPNVVRTYLSVYDGRTGQLAWRFEHEQTGALGIAAKGLGKELARRARTSWPYRR</sequence>
<dbReference type="OrthoDB" id="669636at2"/>
<keyword evidence="1" id="KW-0732">Signal</keyword>
<dbReference type="AlphaFoldDB" id="A0A3B7R2A8"/>
<keyword evidence="3" id="KW-1185">Reference proteome</keyword>
<dbReference type="Proteomes" id="UP000262802">
    <property type="component" value="Chromosome"/>
</dbReference>
<dbReference type="KEGG" id="hyh:D3Y59_11085"/>
<evidence type="ECO:0008006" key="4">
    <source>
        <dbReference type="Google" id="ProtNLM"/>
    </source>
</evidence>
<name>A0A3B7R2A8_9BACT</name>
<dbReference type="Gene3D" id="3.40.50.10610">
    <property type="entry name" value="ABC-type transport auxiliary lipoprotein component"/>
    <property type="match status" value="1"/>
</dbReference>
<evidence type="ECO:0000256" key="1">
    <source>
        <dbReference type="SAM" id="SignalP"/>
    </source>
</evidence>
<dbReference type="EMBL" id="CP032317">
    <property type="protein sequence ID" value="AYA37543.1"/>
    <property type="molecule type" value="Genomic_DNA"/>
</dbReference>
<feature type="signal peptide" evidence="1">
    <location>
        <begin position="1"/>
        <end position="16"/>
    </location>
</feature>
<protein>
    <recommendedName>
        <fullName evidence="4">DUF3313 domain-containing protein</fullName>
    </recommendedName>
</protein>
<evidence type="ECO:0000313" key="3">
    <source>
        <dbReference type="Proteomes" id="UP000262802"/>
    </source>
</evidence>
<reference evidence="2 3" key="1">
    <citation type="submission" date="2018-09" db="EMBL/GenBank/DDBJ databases">
        <title>Hymenobacter medium sp. nov., isolated from R2A medium.</title>
        <authorList>
            <person name="Yingchao G."/>
        </authorList>
    </citation>
    <scope>NUCLEOTIDE SEQUENCE [LARGE SCALE GENOMIC DNA]</scope>
    <source>
        <strain evidence="3">sh-6</strain>
    </source>
</reference>
<feature type="chain" id="PRO_5017695832" description="DUF3313 domain-containing protein" evidence="1">
    <location>
        <begin position="17"/>
        <end position="222"/>
    </location>
</feature>
<evidence type="ECO:0000313" key="2">
    <source>
        <dbReference type="EMBL" id="AYA37543.1"/>
    </source>
</evidence>
<accession>A0A3B7R2A8</accession>